<evidence type="ECO:0000313" key="1">
    <source>
        <dbReference type="EMBL" id="MET1257289.1"/>
    </source>
</evidence>
<dbReference type="PANTHER" id="PTHR33121">
    <property type="entry name" value="CYCLIC DI-GMP PHOSPHODIESTERASE PDEF"/>
    <property type="match status" value="1"/>
</dbReference>
<accession>A0ABV2BZC9</accession>
<dbReference type="InterPro" id="IPR050706">
    <property type="entry name" value="Cyclic-di-GMP_PDE-like"/>
</dbReference>
<comment type="caution">
    <text evidence="1">The sequence shown here is derived from an EMBL/GenBank/DDBJ whole genome shotgun (WGS) entry which is preliminary data.</text>
</comment>
<dbReference type="GO" id="GO:0052621">
    <property type="term" value="F:diguanylate cyclase activity"/>
    <property type="evidence" value="ECO:0007669"/>
    <property type="project" value="UniProtKB-EC"/>
</dbReference>
<sequence length="544" mass="62490">MTSKVYSAQLIDSLPSEMSKNWQACLHFESHPASCHTTDLPESRTVQPSQVTYQSFTKSFIPNSQLKGRPLGLLLAHIDDTDKVYLNNQLIGSTGQFPPQFESGYRLSRLYIIPEEMIKFNHFNQIKIQTFSSRNQTGIQFEAPILGDFLTFQHSLYQQNYFYIIFAAILLMLVIFPVFYFVMVKGNQETIYFLLFLVGFAIVTLCRSHLPTELGLNLSSAYKIESFMLMQAMISMSIFIFKFFDLEVRKIYAIGLFILGFAALILIVWPYAIHLRLIAEINYFLLNIITFFVAGSAIIVAIHKQRKYASIFLITCISGWLFLLYDALMQANGLFELNIKNYPQVIPVIAAITGLIFTLTLTHKYWHYFKGSTYDHLTHTLLRPAFFQRLSEEMNRCRRIEDLLLVAVIEIQQAKKISINYGYSIGNHLLTSVSQSLTKVLRPYDLICRFNDEQFCIAASISVKEDAEQCIQRIYDELINIEQPINNQIELYIDARIGGVLYNQEQHLSVSHIVQDANYALSKAKSEAKQSFLLIQNAAMPTRN</sequence>
<dbReference type="PANTHER" id="PTHR33121:SF79">
    <property type="entry name" value="CYCLIC DI-GMP PHOSPHODIESTERASE PDED-RELATED"/>
    <property type="match status" value="1"/>
</dbReference>
<dbReference type="NCBIfam" id="TIGR00254">
    <property type="entry name" value="GGDEF"/>
    <property type="match status" value="1"/>
</dbReference>
<keyword evidence="1" id="KW-0808">Transferase</keyword>
<dbReference type="InterPro" id="IPR000160">
    <property type="entry name" value="GGDEF_dom"/>
</dbReference>
<proteinExistence type="predicted"/>
<dbReference type="InterPro" id="IPR011623">
    <property type="entry name" value="7TMR_DISM_rcpt_extracell_dom1"/>
</dbReference>
<dbReference type="Pfam" id="PF07695">
    <property type="entry name" value="7TMR-DISM_7TM"/>
    <property type="match status" value="1"/>
</dbReference>
<dbReference type="Pfam" id="PF00990">
    <property type="entry name" value="GGDEF"/>
    <property type="match status" value="1"/>
</dbReference>
<reference evidence="1 2" key="1">
    <citation type="submission" date="2024-06" db="EMBL/GenBank/DDBJ databases">
        <authorList>
            <person name="Li F."/>
        </authorList>
    </citation>
    <scope>NUCLEOTIDE SEQUENCE [LARGE SCALE GENOMIC DNA]</scope>
    <source>
        <strain evidence="1 2">GXAS 311</strain>
    </source>
</reference>
<dbReference type="Proteomes" id="UP001548189">
    <property type="component" value="Unassembled WGS sequence"/>
</dbReference>
<dbReference type="EC" id="2.7.7.65" evidence="1"/>
<name>A0ABV2BZC9_9GAMM</name>
<protein>
    <submittedName>
        <fullName evidence="1">Diguanylate cyclase</fullName>
        <ecNumber evidence="1">2.7.7.65</ecNumber>
    </submittedName>
</protein>
<gene>
    <name evidence="1" type="ORF">ABVT43_19265</name>
</gene>
<dbReference type="InterPro" id="IPR043128">
    <property type="entry name" value="Rev_trsase/Diguanyl_cyclase"/>
</dbReference>
<dbReference type="EMBL" id="JBEVCJ010000043">
    <property type="protein sequence ID" value="MET1257289.1"/>
    <property type="molecule type" value="Genomic_DNA"/>
</dbReference>
<evidence type="ECO:0000313" key="2">
    <source>
        <dbReference type="Proteomes" id="UP001548189"/>
    </source>
</evidence>
<dbReference type="SMART" id="SM00267">
    <property type="entry name" value="GGDEF"/>
    <property type="match status" value="1"/>
</dbReference>
<organism evidence="1 2">
    <name type="scientific">Aliikangiella maris</name>
    <dbReference type="NCBI Taxonomy" id="3162458"/>
    <lineage>
        <taxon>Bacteria</taxon>
        <taxon>Pseudomonadati</taxon>
        <taxon>Pseudomonadota</taxon>
        <taxon>Gammaproteobacteria</taxon>
        <taxon>Oceanospirillales</taxon>
        <taxon>Pleioneaceae</taxon>
        <taxon>Aliikangiella</taxon>
    </lineage>
</organism>
<dbReference type="PROSITE" id="PS50887">
    <property type="entry name" value="GGDEF"/>
    <property type="match status" value="1"/>
</dbReference>
<dbReference type="Gene3D" id="3.30.70.270">
    <property type="match status" value="1"/>
</dbReference>
<keyword evidence="2" id="KW-1185">Reference proteome</keyword>
<dbReference type="SUPFAM" id="SSF55073">
    <property type="entry name" value="Nucleotide cyclase"/>
    <property type="match status" value="1"/>
</dbReference>
<dbReference type="CDD" id="cd01949">
    <property type="entry name" value="GGDEF"/>
    <property type="match status" value="1"/>
</dbReference>
<keyword evidence="1" id="KW-0548">Nucleotidyltransferase</keyword>
<dbReference type="InterPro" id="IPR029787">
    <property type="entry name" value="Nucleotide_cyclase"/>
</dbReference>